<reference evidence="1 3" key="1">
    <citation type="journal article" date="2011" name="Nature">
        <title>The Medicago genome provides insight into the evolution of rhizobial symbioses.</title>
        <authorList>
            <person name="Young N.D."/>
            <person name="Debelle F."/>
            <person name="Oldroyd G.E."/>
            <person name="Geurts R."/>
            <person name="Cannon S.B."/>
            <person name="Udvardi M.K."/>
            <person name="Benedito V.A."/>
            <person name="Mayer K.F."/>
            <person name="Gouzy J."/>
            <person name="Schoof H."/>
            <person name="Van de Peer Y."/>
            <person name="Proost S."/>
            <person name="Cook D.R."/>
            <person name="Meyers B.C."/>
            <person name="Spannagl M."/>
            <person name="Cheung F."/>
            <person name="De Mita S."/>
            <person name="Krishnakumar V."/>
            <person name="Gundlach H."/>
            <person name="Zhou S."/>
            <person name="Mudge J."/>
            <person name="Bharti A.K."/>
            <person name="Murray J.D."/>
            <person name="Naoumkina M.A."/>
            <person name="Rosen B."/>
            <person name="Silverstein K.A."/>
            <person name="Tang H."/>
            <person name="Rombauts S."/>
            <person name="Zhao P.X."/>
            <person name="Zhou P."/>
            <person name="Barbe V."/>
            <person name="Bardou P."/>
            <person name="Bechner M."/>
            <person name="Bellec A."/>
            <person name="Berger A."/>
            <person name="Berges H."/>
            <person name="Bidwell S."/>
            <person name="Bisseling T."/>
            <person name="Choisne N."/>
            <person name="Couloux A."/>
            <person name="Denny R."/>
            <person name="Deshpande S."/>
            <person name="Dai X."/>
            <person name="Doyle J.J."/>
            <person name="Dudez A.M."/>
            <person name="Farmer A.D."/>
            <person name="Fouteau S."/>
            <person name="Franken C."/>
            <person name="Gibelin C."/>
            <person name="Gish J."/>
            <person name="Goldstein S."/>
            <person name="Gonzalez A.J."/>
            <person name="Green P.J."/>
            <person name="Hallab A."/>
            <person name="Hartog M."/>
            <person name="Hua A."/>
            <person name="Humphray S.J."/>
            <person name="Jeong D.H."/>
            <person name="Jing Y."/>
            <person name="Jocker A."/>
            <person name="Kenton S.M."/>
            <person name="Kim D.J."/>
            <person name="Klee K."/>
            <person name="Lai H."/>
            <person name="Lang C."/>
            <person name="Lin S."/>
            <person name="Macmil S.L."/>
            <person name="Magdelenat G."/>
            <person name="Matthews L."/>
            <person name="McCorrison J."/>
            <person name="Monaghan E.L."/>
            <person name="Mun J.H."/>
            <person name="Najar F.Z."/>
            <person name="Nicholson C."/>
            <person name="Noirot C."/>
            <person name="O'Bleness M."/>
            <person name="Paule C.R."/>
            <person name="Poulain J."/>
            <person name="Prion F."/>
            <person name="Qin B."/>
            <person name="Qu C."/>
            <person name="Retzel E.F."/>
            <person name="Riddle C."/>
            <person name="Sallet E."/>
            <person name="Samain S."/>
            <person name="Samson N."/>
            <person name="Sanders I."/>
            <person name="Saurat O."/>
            <person name="Scarpelli C."/>
            <person name="Schiex T."/>
            <person name="Segurens B."/>
            <person name="Severin A.J."/>
            <person name="Sherrier D.J."/>
            <person name="Shi R."/>
            <person name="Sims S."/>
            <person name="Singer S.R."/>
            <person name="Sinharoy S."/>
            <person name="Sterck L."/>
            <person name="Viollet A."/>
            <person name="Wang B.B."/>
            <person name="Wang K."/>
            <person name="Wang M."/>
            <person name="Wang X."/>
            <person name="Warfsmann J."/>
            <person name="Weissenbach J."/>
            <person name="White D.D."/>
            <person name="White J.D."/>
            <person name="Wiley G.B."/>
            <person name="Wincker P."/>
            <person name="Xing Y."/>
            <person name="Yang L."/>
            <person name="Yao Z."/>
            <person name="Ying F."/>
            <person name="Zhai J."/>
            <person name="Zhou L."/>
            <person name="Zuber A."/>
            <person name="Denarie J."/>
            <person name="Dixon R.A."/>
            <person name="May G.D."/>
            <person name="Schwartz D.C."/>
            <person name="Rogers J."/>
            <person name="Quetier F."/>
            <person name="Town C.D."/>
            <person name="Roe B.A."/>
        </authorList>
    </citation>
    <scope>NUCLEOTIDE SEQUENCE [LARGE SCALE GENOMIC DNA]</scope>
    <source>
        <strain evidence="1">A17</strain>
        <strain evidence="2 3">cv. Jemalong A17</strain>
    </source>
</reference>
<dbReference type="EMBL" id="CM001222">
    <property type="protein sequence ID" value="AES76103.1"/>
    <property type="molecule type" value="Genomic_DNA"/>
</dbReference>
<dbReference type="EnsemblPlants" id="AES76103">
    <property type="protein sequence ID" value="AES76103"/>
    <property type="gene ID" value="MTR_6g071310"/>
</dbReference>
<evidence type="ECO:0000313" key="2">
    <source>
        <dbReference type="EnsemblPlants" id="AES76103"/>
    </source>
</evidence>
<name>G7KQC3_MEDTR</name>
<reference evidence="1 3" key="2">
    <citation type="journal article" date="2014" name="BMC Genomics">
        <title>An improved genome release (version Mt4.0) for the model legume Medicago truncatula.</title>
        <authorList>
            <person name="Tang H."/>
            <person name="Krishnakumar V."/>
            <person name="Bidwell S."/>
            <person name="Rosen B."/>
            <person name="Chan A."/>
            <person name="Zhou S."/>
            <person name="Gentzbittel L."/>
            <person name="Childs K.L."/>
            <person name="Yandell M."/>
            <person name="Gundlach H."/>
            <person name="Mayer K.F."/>
            <person name="Schwartz D.C."/>
            <person name="Town C.D."/>
        </authorList>
    </citation>
    <scope>GENOME REANNOTATION</scope>
    <source>
        <strain evidence="2 3">cv. Jemalong A17</strain>
    </source>
</reference>
<keyword evidence="3" id="KW-1185">Reference proteome</keyword>
<evidence type="ECO:0000313" key="1">
    <source>
        <dbReference type="EMBL" id="AES76103.1"/>
    </source>
</evidence>
<evidence type="ECO:0000313" key="3">
    <source>
        <dbReference type="Proteomes" id="UP000002051"/>
    </source>
</evidence>
<dbReference type="HOGENOM" id="CLU_2561815_0_0_1"/>
<proteinExistence type="predicted"/>
<gene>
    <name evidence="1" type="ordered locus">MTR_6g071310</name>
</gene>
<dbReference type="Proteomes" id="UP000002051">
    <property type="component" value="Chromosome 6"/>
</dbReference>
<accession>G7KQC3</accession>
<protein>
    <submittedName>
        <fullName evidence="1 2">Uncharacterized protein</fullName>
    </submittedName>
</protein>
<dbReference type="AlphaFoldDB" id="G7KQC3"/>
<dbReference type="PaxDb" id="3880-AES76103"/>
<reference evidence="2" key="3">
    <citation type="submission" date="2015-04" db="UniProtKB">
        <authorList>
            <consortium name="EnsemblPlants"/>
        </authorList>
    </citation>
    <scope>IDENTIFICATION</scope>
    <source>
        <strain evidence="2">cv. Jemalong A17</strain>
    </source>
</reference>
<organism evidence="1 3">
    <name type="scientific">Medicago truncatula</name>
    <name type="common">Barrel medic</name>
    <name type="synonym">Medicago tribuloides</name>
    <dbReference type="NCBI Taxonomy" id="3880"/>
    <lineage>
        <taxon>Eukaryota</taxon>
        <taxon>Viridiplantae</taxon>
        <taxon>Streptophyta</taxon>
        <taxon>Embryophyta</taxon>
        <taxon>Tracheophyta</taxon>
        <taxon>Spermatophyta</taxon>
        <taxon>Magnoliopsida</taxon>
        <taxon>eudicotyledons</taxon>
        <taxon>Gunneridae</taxon>
        <taxon>Pentapetalae</taxon>
        <taxon>rosids</taxon>
        <taxon>fabids</taxon>
        <taxon>Fabales</taxon>
        <taxon>Fabaceae</taxon>
        <taxon>Papilionoideae</taxon>
        <taxon>50 kb inversion clade</taxon>
        <taxon>NPAAA clade</taxon>
        <taxon>Hologalegina</taxon>
        <taxon>IRL clade</taxon>
        <taxon>Trifolieae</taxon>
        <taxon>Medicago</taxon>
    </lineage>
</organism>
<sequence>MLCFAENTGIENAFYWSNLWLECDSALVGNVFKNKSLVPWRIRNRWDNCLEKIRNMIFFCYSCLWGRQDLYIRVVGMVHMMR</sequence>